<evidence type="ECO:0000313" key="3">
    <source>
        <dbReference type="Proteomes" id="UP000645555"/>
    </source>
</evidence>
<feature type="region of interest" description="Disordered" evidence="1">
    <location>
        <begin position="1"/>
        <end position="100"/>
    </location>
</feature>
<evidence type="ECO:0000313" key="2">
    <source>
        <dbReference type="EMBL" id="GGX55322.1"/>
    </source>
</evidence>
<feature type="compositionally biased region" description="Basic and acidic residues" evidence="1">
    <location>
        <begin position="43"/>
        <end position="66"/>
    </location>
</feature>
<dbReference type="EMBL" id="BMWD01000006">
    <property type="protein sequence ID" value="GGX55322.1"/>
    <property type="molecule type" value="Genomic_DNA"/>
</dbReference>
<gene>
    <name evidence="2" type="ORF">GCM10010515_23610</name>
</gene>
<reference evidence="2" key="2">
    <citation type="submission" date="2020-09" db="EMBL/GenBank/DDBJ databases">
        <authorList>
            <person name="Sun Q."/>
            <person name="Ohkuma M."/>
        </authorList>
    </citation>
    <scope>NUCLEOTIDE SEQUENCE</scope>
    <source>
        <strain evidence="2">JCM 4956</strain>
    </source>
</reference>
<dbReference type="Proteomes" id="UP000645555">
    <property type="component" value="Unassembled WGS sequence"/>
</dbReference>
<protein>
    <submittedName>
        <fullName evidence="2">Uncharacterized protein</fullName>
    </submittedName>
</protein>
<reference evidence="2" key="1">
    <citation type="journal article" date="2014" name="Int. J. Syst. Evol. Microbiol.">
        <title>Complete genome sequence of Corynebacterium casei LMG S-19264T (=DSM 44701T), isolated from a smear-ripened cheese.</title>
        <authorList>
            <consortium name="US DOE Joint Genome Institute (JGI-PGF)"/>
            <person name="Walter F."/>
            <person name="Albersmeier A."/>
            <person name="Kalinowski J."/>
            <person name="Ruckert C."/>
        </authorList>
    </citation>
    <scope>NUCLEOTIDE SEQUENCE</scope>
    <source>
        <strain evidence="2">JCM 4956</strain>
    </source>
</reference>
<sequence length="100" mass="10707">MPTRAGPTRADDPASGRLTTGRRPTTDDRRRQSYRATGGGATADRRHDGPGGARREDVGTGRERPRAGLTARVPNAYDHGARDRRPGLPVPAAQKVEPQA</sequence>
<dbReference type="AlphaFoldDB" id="A0A918NB32"/>
<keyword evidence="3" id="KW-1185">Reference proteome</keyword>
<accession>A0A918NB32</accession>
<comment type="caution">
    <text evidence="2">The sequence shown here is derived from an EMBL/GenBank/DDBJ whole genome shotgun (WGS) entry which is preliminary data.</text>
</comment>
<name>A0A918NB32_9ACTN</name>
<organism evidence="2 3">
    <name type="scientific">Streptomyces fructofermentans</name>
    <dbReference type="NCBI Taxonomy" id="152141"/>
    <lineage>
        <taxon>Bacteria</taxon>
        <taxon>Bacillati</taxon>
        <taxon>Actinomycetota</taxon>
        <taxon>Actinomycetes</taxon>
        <taxon>Kitasatosporales</taxon>
        <taxon>Streptomycetaceae</taxon>
        <taxon>Streptomyces</taxon>
    </lineage>
</organism>
<proteinExistence type="predicted"/>
<evidence type="ECO:0000256" key="1">
    <source>
        <dbReference type="SAM" id="MobiDB-lite"/>
    </source>
</evidence>